<sequence length="222" mass="23456">MRYQQILSVATLLAIANTTTALEVFERDAAPQSAAIPCCSGRDAGPEPTEAPLLERDAAAQSAGFPISGRNAALQSDGFPVTARDAAPQSDGGPISARDFLPEATAAPLLEREADAQSAGFPCCSKRDGITQTTFDTVVLRREAQTIVQGREAEPQVTFAPGKREAEAQGNFVGGKGWPRDAEPQVATRRDAELQSITTRDAEPATPTVREVKRAAQAEPTP</sequence>
<dbReference type="RefSeq" id="XP_033456082.1">
    <property type="nucleotide sequence ID" value="XM_033603428.1"/>
</dbReference>
<dbReference type="AlphaFoldDB" id="A0A6J3LTD6"/>
<keyword evidence="2" id="KW-0732">Signal</keyword>
<dbReference type="Proteomes" id="UP000504637">
    <property type="component" value="Unplaced"/>
</dbReference>
<evidence type="ECO:0000256" key="1">
    <source>
        <dbReference type="SAM" id="MobiDB-lite"/>
    </source>
</evidence>
<reference evidence="4" key="2">
    <citation type="submission" date="2020-04" db="EMBL/GenBank/DDBJ databases">
        <authorList>
            <consortium name="NCBI Genome Project"/>
        </authorList>
    </citation>
    <scope>NUCLEOTIDE SEQUENCE</scope>
    <source>
        <strain evidence="4">CBS 342.82</strain>
    </source>
</reference>
<name>A0A6J3LTD6_9PEZI</name>
<gene>
    <name evidence="4" type="ORF">K489DRAFT_373522</name>
</gene>
<protein>
    <submittedName>
        <fullName evidence="4">Uncharacterized protein</fullName>
    </submittedName>
</protein>
<accession>A0A6J3LTD6</accession>
<evidence type="ECO:0000313" key="4">
    <source>
        <dbReference type="RefSeq" id="XP_033456082.1"/>
    </source>
</evidence>
<keyword evidence="3" id="KW-1185">Reference proteome</keyword>
<feature type="compositionally biased region" description="Basic and acidic residues" evidence="1">
    <location>
        <begin position="178"/>
        <end position="193"/>
    </location>
</feature>
<evidence type="ECO:0000256" key="2">
    <source>
        <dbReference type="SAM" id="SignalP"/>
    </source>
</evidence>
<feature type="signal peptide" evidence="2">
    <location>
        <begin position="1"/>
        <end position="21"/>
    </location>
</feature>
<organism evidence="4">
    <name type="scientific">Dissoconium aciculare CBS 342.82</name>
    <dbReference type="NCBI Taxonomy" id="1314786"/>
    <lineage>
        <taxon>Eukaryota</taxon>
        <taxon>Fungi</taxon>
        <taxon>Dikarya</taxon>
        <taxon>Ascomycota</taxon>
        <taxon>Pezizomycotina</taxon>
        <taxon>Dothideomycetes</taxon>
        <taxon>Dothideomycetidae</taxon>
        <taxon>Mycosphaerellales</taxon>
        <taxon>Dissoconiaceae</taxon>
        <taxon>Dissoconium</taxon>
    </lineage>
</organism>
<feature type="region of interest" description="Disordered" evidence="1">
    <location>
        <begin position="154"/>
        <end position="222"/>
    </location>
</feature>
<feature type="chain" id="PRO_5026698468" evidence="2">
    <location>
        <begin position="22"/>
        <end position="222"/>
    </location>
</feature>
<proteinExistence type="predicted"/>
<dbReference type="GeneID" id="54361228"/>
<reference evidence="4" key="1">
    <citation type="submission" date="2020-01" db="EMBL/GenBank/DDBJ databases">
        <authorList>
            <consortium name="DOE Joint Genome Institute"/>
            <person name="Haridas S."/>
            <person name="Albert R."/>
            <person name="Binder M."/>
            <person name="Bloem J."/>
            <person name="Labutti K."/>
            <person name="Salamov A."/>
            <person name="Andreopoulos B."/>
            <person name="Baker S.E."/>
            <person name="Barry K."/>
            <person name="Bills G."/>
            <person name="Bluhm B.H."/>
            <person name="Cannon C."/>
            <person name="Castanera R."/>
            <person name="Culley D.E."/>
            <person name="Daum C."/>
            <person name="Ezra D."/>
            <person name="Gonzalez J.B."/>
            <person name="Henrissat B."/>
            <person name="Kuo A."/>
            <person name="Liang C."/>
            <person name="Lipzen A."/>
            <person name="Lutzoni F."/>
            <person name="Magnuson J."/>
            <person name="Mondo S."/>
            <person name="Nolan M."/>
            <person name="Ohm R."/>
            <person name="Pangilinan J."/>
            <person name="Park H.-J."/>
            <person name="Ramirez L."/>
            <person name="Alfaro M."/>
            <person name="Sun H."/>
            <person name="Tritt A."/>
            <person name="Yoshinaga Y."/>
            <person name="Zwiers L.-H."/>
            <person name="Turgeon B.G."/>
            <person name="Goodwin S.B."/>
            <person name="Spatafora J.W."/>
            <person name="Crous P.W."/>
            <person name="Grigoriev I.V."/>
        </authorList>
    </citation>
    <scope>NUCLEOTIDE SEQUENCE</scope>
    <source>
        <strain evidence="4">CBS 342.82</strain>
    </source>
</reference>
<reference evidence="4" key="3">
    <citation type="submission" date="2025-08" db="UniProtKB">
        <authorList>
            <consortium name="RefSeq"/>
        </authorList>
    </citation>
    <scope>IDENTIFICATION</scope>
    <source>
        <strain evidence="4">CBS 342.82</strain>
    </source>
</reference>
<evidence type="ECO:0000313" key="3">
    <source>
        <dbReference type="Proteomes" id="UP000504637"/>
    </source>
</evidence>